<name>A0A532V1Z7_UNCL8</name>
<reference evidence="1 2" key="1">
    <citation type="submission" date="2017-06" db="EMBL/GenBank/DDBJ databases">
        <title>Novel microbial phyla capable of carbon fixation and sulfur reduction in deep-sea sediments.</title>
        <authorList>
            <person name="Huang J."/>
            <person name="Baker B."/>
            <person name="Wang Y."/>
        </authorList>
    </citation>
    <scope>NUCLEOTIDE SEQUENCE [LARGE SCALE GENOMIC DNA]</scope>
    <source>
        <strain evidence="1">B3_LCP</strain>
    </source>
</reference>
<accession>A0A532V1Z7</accession>
<comment type="caution">
    <text evidence="1">The sequence shown here is derived from an EMBL/GenBank/DDBJ whole genome shotgun (WGS) entry which is preliminary data.</text>
</comment>
<dbReference type="Gene3D" id="2.60.40.3880">
    <property type="match status" value="1"/>
</dbReference>
<protein>
    <recommendedName>
        <fullName evidence="3">CARDB domain-containing protein</fullName>
    </recommendedName>
</protein>
<organism evidence="1 2">
    <name type="scientific">candidate division LCP-89 bacterium B3_LCP</name>
    <dbReference type="NCBI Taxonomy" id="2012998"/>
    <lineage>
        <taxon>Bacteria</taxon>
        <taxon>Pseudomonadati</taxon>
        <taxon>Bacteria division LCP-89</taxon>
    </lineage>
</organism>
<dbReference type="EMBL" id="NJBN01000003">
    <property type="protein sequence ID" value="TKJ41215.1"/>
    <property type="molecule type" value="Genomic_DNA"/>
</dbReference>
<sequence length="141" mass="15601">MKSKSSLWWTAFVRFSLCVCCLIYVAEARSTLQVTLTPVDPPVTIPVYGGSFDYILDIENVGSVSDTFDTWIEAVLPDTTLFGPIILREGLELPSGGLLTRTMTQNVPFGAPYGTYTYRCNAGEYPGTIIDSDEFTFLKYA</sequence>
<proteinExistence type="predicted"/>
<evidence type="ECO:0008006" key="3">
    <source>
        <dbReference type="Google" id="ProtNLM"/>
    </source>
</evidence>
<evidence type="ECO:0000313" key="2">
    <source>
        <dbReference type="Proteomes" id="UP000319619"/>
    </source>
</evidence>
<dbReference type="AlphaFoldDB" id="A0A532V1Z7"/>
<dbReference type="Proteomes" id="UP000319619">
    <property type="component" value="Unassembled WGS sequence"/>
</dbReference>
<gene>
    <name evidence="1" type="ORF">CEE37_06000</name>
</gene>
<evidence type="ECO:0000313" key="1">
    <source>
        <dbReference type="EMBL" id="TKJ41215.1"/>
    </source>
</evidence>